<feature type="region of interest" description="Disordered" evidence="1">
    <location>
        <begin position="118"/>
        <end position="144"/>
    </location>
</feature>
<evidence type="ECO:0000256" key="1">
    <source>
        <dbReference type="SAM" id="MobiDB-lite"/>
    </source>
</evidence>
<dbReference type="EMBL" id="UINC01224921">
    <property type="protein sequence ID" value="SVE54747.1"/>
    <property type="molecule type" value="Genomic_DNA"/>
</dbReference>
<gene>
    <name evidence="2" type="ORF">METZ01_LOCUS507601</name>
</gene>
<accession>A0A383ED30</accession>
<protein>
    <submittedName>
        <fullName evidence="2">Uncharacterized protein</fullName>
    </submittedName>
</protein>
<reference evidence="2" key="1">
    <citation type="submission" date="2018-05" db="EMBL/GenBank/DDBJ databases">
        <authorList>
            <person name="Lanie J.A."/>
            <person name="Ng W.-L."/>
            <person name="Kazmierczak K.M."/>
            <person name="Andrzejewski T.M."/>
            <person name="Davidsen T.M."/>
            <person name="Wayne K.J."/>
            <person name="Tettelin H."/>
            <person name="Glass J.I."/>
            <person name="Rusch D."/>
            <person name="Podicherti R."/>
            <person name="Tsui H.-C.T."/>
            <person name="Winkler M.E."/>
        </authorList>
    </citation>
    <scope>NUCLEOTIDE SEQUENCE</scope>
</reference>
<dbReference type="AlphaFoldDB" id="A0A383ED30"/>
<feature type="non-terminal residue" evidence="2">
    <location>
        <position position="144"/>
    </location>
</feature>
<sequence length="144" mass="15537">MPTGFKLRFQNNPPYYFEHESNRPCAWPSDSEKWLFACGANRPAIRQLPGLQVKTAVHRALQAVHQPAIIALGANHRLALLAWVVIVKPASDLGIDHLHLAAGAAFGPSATVGKISARARRGHKTDDEAATKNDGCNGKSQLGL</sequence>
<organism evidence="2">
    <name type="scientific">marine metagenome</name>
    <dbReference type="NCBI Taxonomy" id="408172"/>
    <lineage>
        <taxon>unclassified sequences</taxon>
        <taxon>metagenomes</taxon>
        <taxon>ecological metagenomes</taxon>
    </lineage>
</organism>
<evidence type="ECO:0000313" key="2">
    <source>
        <dbReference type="EMBL" id="SVE54747.1"/>
    </source>
</evidence>
<name>A0A383ED30_9ZZZZ</name>
<proteinExistence type="predicted"/>